<evidence type="ECO:0000256" key="1">
    <source>
        <dbReference type="ARBA" id="ARBA00022723"/>
    </source>
</evidence>
<dbReference type="Pfam" id="PF22926">
    <property type="entry name" value="C1-like_CT"/>
    <property type="match status" value="1"/>
</dbReference>
<keyword evidence="3" id="KW-0863">Zinc-finger</keyword>
<dbReference type="GO" id="GO:0008270">
    <property type="term" value="F:zinc ion binding"/>
    <property type="evidence" value="ECO:0007669"/>
    <property type="project" value="UniProtKB-KW"/>
</dbReference>
<evidence type="ECO:0000256" key="2">
    <source>
        <dbReference type="ARBA" id="ARBA00022737"/>
    </source>
</evidence>
<feature type="domain" description="Zinc finger PHD-type" evidence="5">
    <location>
        <begin position="404"/>
        <end position="468"/>
    </location>
</feature>
<gene>
    <name evidence="6" type="ORF">ISN44_As05g041140</name>
</gene>
<dbReference type="Pfam" id="PF03107">
    <property type="entry name" value="C1_2"/>
    <property type="match status" value="7"/>
</dbReference>
<keyword evidence="1" id="KW-0479">Metal-binding</keyword>
<dbReference type="InterPro" id="IPR053192">
    <property type="entry name" value="Vacuole_Formation_Reg"/>
</dbReference>
<proteinExistence type="predicted"/>
<dbReference type="InterPro" id="IPR001965">
    <property type="entry name" value="Znf_PHD"/>
</dbReference>
<dbReference type="EMBL" id="JAEFBJ010000005">
    <property type="protein sequence ID" value="KAG7612055.1"/>
    <property type="molecule type" value="Genomic_DNA"/>
</dbReference>
<dbReference type="PANTHER" id="PTHR32410">
    <property type="entry name" value="CYSTEINE/HISTIDINE-RICH C1 DOMAIN FAMILY PROTEIN"/>
    <property type="match status" value="1"/>
</dbReference>
<keyword evidence="7" id="KW-1185">Reference proteome</keyword>
<evidence type="ECO:0000313" key="6">
    <source>
        <dbReference type="EMBL" id="KAG7612055.1"/>
    </source>
</evidence>
<evidence type="ECO:0000313" key="7">
    <source>
        <dbReference type="Proteomes" id="UP000694251"/>
    </source>
</evidence>
<reference evidence="6 7" key="1">
    <citation type="submission" date="2020-12" db="EMBL/GenBank/DDBJ databases">
        <title>Concerted genomic and epigenomic changes stabilize Arabidopsis allopolyploids.</title>
        <authorList>
            <person name="Chen Z."/>
        </authorList>
    </citation>
    <scope>NUCLEOTIDE SEQUENCE [LARGE SCALE GENOMIC DNA]</scope>
    <source>
        <strain evidence="6">As9502</strain>
        <tissue evidence="6">Leaf</tissue>
    </source>
</reference>
<dbReference type="PANTHER" id="PTHR32410:SF211">
    <property type="entry name" value="CYSTEINE_HISTIDINE-RICH C1 DOMAIN FAMILY PROTEIN"/>
    <property type="match status" value="1"/>
</dbReference>
<dbReference type="AlphaFoldDB" id="A0A8T2DJ21"/>
<keyword evidence="2" id="KW-0677">Repeat</keyword>
<evidence type="ECO:0000256" key="4">
    <source>
        <dbReference type="ARBA" id="ARBA00022833"/>
    </source>
</evidence>
<dbReference type="SMART" id="SM00249">
    <property type="entry name" value="PHD"/>
    <property type="match status" value="4"/>
</dbReference>
<feature type="domain" description="Zinc finger PHD-type" evidence="5">
    <location>
        <begin position="22"/>
        <end position="85"/>
    </location>
</feature>
<feature type="domain" description="Zinc finger PHD-type" evidence="5">
    <location>
        <begin position="284"/>
        <end position="354"/>
    </location>
</feature>
<dbReference type="OrthoDB" id="1596030at2759"/>
<comment type="caution">
    <text evidence="6">The sequence shown here is derived from an EMBL/GenBank/DDBJ whole genome shotgun (WGS) entry which is preliminary data.</text>
</comment>
<dbReference type="InterPro" id="IPR004146">
    <property type="entry name" value="DC1"/>
</dbReference>
<dbReference type="Proteomes" id="UP000694251">
    <property type="component" value="Chromosome 5"/>
</dbReference>
<evidence type="ECO:0000256" key="3">
    <source>
        <dbReference type="ARBA" id="ARBA00022771"/>
    </source>
</evidence>
<keyword evidence="4" id="KW-0862">Zinc</keyword>
<sequence>MDLVQLQPAHKHPLSLVAGESECNACSLHTKADHYYHCSTCKVSFHKECAEYSLVLTSHPYHPRHPLKIRTREFAEVVEVCLWCKGKMGYIFYHCSICDLNIHLFCASQTQLILTLDPGENHDHPLTIIPRKMNFTCNLCGFYGDWFPIYACIQCDFMVHKDCLDLPNVIRRSCHEHRITRRLSLPLEKWSCGVCHTLVDSRYGAYSCSTEDCSYVVHTRCAIWDISCEERELEGVPEELDELKDVHPYEEVDGDNIIKHFSHEHQLRLILNGNGNGFVDKTRCCEACSIPIQCDNFYRCDSHNKCGFTLHQKCANFPRRRWSQLHPHPLTLKADDITFNYNSRRGFYFCTTCTRFACGFRYVCEEEACRFVVDVRCASISEPTNHKTHPHPLFTDLRNRGEMACGTCGKASSIVLYCLQCPFSICFKCATLPEKFVYLFDGHEQALTLCGGEVEEDVKGQYWCYICERKLDSKQWFYIDDHSGATLHTTCVFGSSPYAKIGRGMINDGSSESEFEIIPNNLRPLCCKCDRRCPDAVAFKQEDNIYCSSDCLSIEKLDYDCNFFYSGEKNES</sequence>
<accession>A0A8T2DJ21</accession>
<feature type="domain" description="Zinc finger PHD-type" evidence="5">
    <location>
        <begin position="136"/>
        <end position="196"/>
    </location>
</feature>
<organism evidence="6 7">
    <name type="scientific">Arabidopsis suecica</name>
    <name type="common">Swedish thale-cress</name>
    <name type="synonym">Cardaminopsis suecica</name>
    <dbReference type="NCBI Taxonomy" id="45249"/>
    <lineage>
        <taxon>Eukaryota</taxon>
        <taxon>Viridiplantae</taxon>
        <taxon>Streptophyta</taxon>
        <taxon>Embryophyta</taxon>
        <taxon>Tracheophyta</taxon>
        <taxon>Spermatophyta</taxon>
        <taxon>Magnoliopsida</taxon>
        <taxon>eudicotyledons</taxon>
        <taxon>Gunneridae</taxon>
        <taxon>Pentapetalae</taxon>
        <taxon>rosids</taxon>
        <taxon>malvids</taxon>
        <taxon>Brassicales</taxon>
        <taxon>Brassicaceae</taxon>
        <taxon>Camelineae</taxon>
        <taxon>Arabidopsis</taxon>
    </lineage>
</organism>
<protein>
    <submittedName>
        <fullName evidence="6">Zinc finger PHD-type</fullName>
    </submittedName>
</protein>
<name>A0A8T2DJ21_ARASU</name>
<dbReference type="InterPro" id="IPR054483">
    <property type="entry name" value="DC1-like_CT"/>
</dbReference>
<evidence type="ECO:0000259" key="5">
    <source>
        <dbReference type="SMART" id="SM00249"/>
    </source>
</evidence>